<evidence type="ECO:0000313" key="2">
    <source>
        <dbReference type="Proteomes" id="UP000054047"/>
    </source>
</evidence>
<sequence length="109" mass="11870">LLQVHIEGLNLLFVVAGSHLLNRKRPIRAAGCSNESVFMTIFVLTRTPTPPTPLLSQVPRNSSSPLSEAVFSRQCLLVSVSPMTSNLMFLACIIKSSMKAFDASVRALK</sequence>
<proteinExistence type="predicted"/>
<evidence type="ECO:0000313" key="1">
    <source>
        <dbReference type="EMBL" id="KIH44274.1"/>
    </source>
</evidence>
<feature type="non-terminal residue" evidence="1">
    <location>
        <position position="1"/>
    </location>
</feature>
<dbReference type="OrthoDB" id="5888618at2759"/>
<protein>
    <submittedName>
        <fullName evidence="1">Uncharacterized protein</fullName>
    </submittedName>
</protein>
<accession>A0A0C2FBZ2</accession>
<gene>
    <name evidence="1" type="ORF">ANCDUO_25705</name>
</gene>
<organism evidence="1 2">
    <name type="scientific">Ancylostoma duodenale</name>
    <dbReference type="NCBI Taxonomy" id="51022"/>
    <lineage>
        <taxon>Eukaryota</taxon>
        <taxon>Metazoa</taxon>
        <taxon>Ecdysozoa</taxon>
        <taxon>Nematoda</taxon>
        <taxon>Chromadorea</taxon>
        <taxon>Rhabditida</taxon>
        <taxon>Rhabditina</taxon>
        <taxon>Rhabditomorpha</taxon>
        <taxon>Strongyloidea</taxon>
        <taxon>Ancylostomatidae</taxon>
        <taxon>Ancylostomatinae</taxon>
        <taxon>Ancylostoma</taxon>
    </lineage>
</organism>
<dbReference type="EMBL" id="KN779029">
    <property type="protein sequence ID" value="KIH44274.1"/>
    <property type="molecule type" value="Genomic_DNA"/>
</dbReference>
<dbReference type="AlphaFoldDB" id="A0A0C2FBZ2"/>
<reference evidence="1 2" key="1">
    <citation type="submission" date="2013-12" db="EMBL/GenBank/DDBJ databases">
        <title>Draft genome of the parsitic nematode Ancylostoma duodenale.</title>
        <authorList>
            <person name="Mitreva M."/>
        </authorList>
    </citation>
    <scope>NUCLEOTIDE SEQUENCE [LARGE SCALE GENOMIC DNA]</scope>
    <source>
        <strain evidence="1 2">Zhejiang</strain>
    </source>
</reference>
<name>A0A0C2FBZ2_9BILA</name>
<keyword evidence="2" id="KW-1185">Reference proteome</keyword>
<feature type="non-terminal residue" evidence="1">
    <location>
        <position position="109"/>
    </location>
</feature>
<dbReference type="Proteomes" id="UP000054047">
    <property type="component" value="Unassembled WGS sequence"/>
</dbReference>